<keyword evidence="3" id="KW-1185">Reference proteome</keyword>
<dbReference type="Proteomes" id="UP000017246">
    <property type="component" value="Unassembled WGS sequence"/>
</dbReference>
<evidence type="ECO:0000313" key="2">
    <source>
        <dbReference type="EMBL" id="CDS35400.1"/>
    </source>
</evidence>
<evidence type="ECO:0000313" key="3">
    <source>
        <dbReference type="Proteomes" id="UP000017246"/>
    </source>
</evidence>
<dbReference type="EMBL" id="LN902180">
    <property type="protein sequence ID" value="CDS35400.1"/>
    <property type="molecule type" value="Genomic_DNA"/>
</dbReference>
<feature type="region of interest" description="Disordered" evidence="1">
    <location>
        <begin position="1"/>
        <end position="23"/>
    </location>
</feature>
<protein>
    <submittedName>
        <fullName evidence="2">Ras guanine nucleotide exchange factor</fullName>
    </submittedName>
</protein>
<name>A0A068XX56_ECHMU</name>
<dbReference type="AlphaFoldDB" id="A0A068XX56"/>
<evidence type="ECO:0000256" key="1">
    <source>
        <dbReference type="SAM" id="MobiDB-lite"/>
    </source>
</evidence>
<accession>A0A068XX56</accession>
<reference evidence="2" key="1">
    <citation type="journal article" date="2013" name="Nature">
        <title>The genomes of four tapeworm species reveal adaptations to parasitism.</title>
        <authorList>
            <person name="Tsai I.J."/>
            <person name="Zarowiecki M."/>
            <person name="Holroyd N."/>
            <person name="Garciarrubio A."/>
            <person name="Sanchez-Flores A."/>
            <person name="Brooks K.L."/>
            <person name="Tracey A."/>
            <person name="Bobes R.J."/>
            <person name="Fragoso G."/>
            <person name="Sciutto E."/>
            <person name="Aslett M."/>
            <person name="Beasley H."/>
            <person name="Bennett H.M."/>
            <person name="Cai J."/>
            <person name="Camicia F."/>
            <person name="Clark R."/>
            <person name="Cucher M."/>
            <person name="De Silva N."/>
            <person name="Day T.A."/>
            <person name="Deplazes P."/>
            <person name="Estrada K."/>
            <person name="Fernandez C."/>
            <person name="Holland P.W."/>
            <person name="Hou J."/>
            <person name="Hu S."/>
            <person name="Huckvale T."/>
            <person name="Hung S.S."/>
            <person name="Kamenetzky L."/>
            <person name="Keane J.A."/>
            <person name="Kiss F."/>
            <person name="Koziol U."/>
            <person name="Lambert O."/>
            <person name="Liu K."/>
            <person name="Luo X."/>
            <person name="Luo Y."/>
            <person name="Macchiaroli N."/>
            <person name="Nichol S."/>
            <person name="Paps J."/>
            <person name="Parkinson J."/>
            <person name="Pouchkina-Stantcheva N."/>
            <person name="Riddiford N."/>
            <person name="Rosenzvit M."/>
            <person name="Salinas G."/>
            <person name="Wasmuth J.D."/>
            <person name="Zamanian M."/>
            <person name="Zheng Y."/>
            <person name="Cai X."/>
            <person name="Soberon X."/>
            <person name="Olson P.D."/>
            <person name="Laclette J.P."/>
            <person name="Brehm K."/>
            <person name="Berriman M."/>
            <person name="Garciarrubio A."/>
            <person name="Bobes R.J."/>
            <person name="Fragoso G."/>
            <person name="Sanchez-Flores A."/>
            <person name="Estrada K."/>
            <person name="Cevallos M.A."/>
            <person name="Morett E."/>
            <person name="Gonzalez V."/>
            <person name="Portillo T."/>
            <person name="Ochoa-Leyva A."/>
            <person name="Jose M.V."/>
            <person name="Sciutto E."/>
            <person name="Landa A."/>
            <person name="Jimenez L."/>
            <person name="Valdes V."/>
            <person name="Carrero J.C."/>
            <person name="Larralde C."/>
            <person name="Morales-Montor J."/>
            <person name="Limon-Lason J."/>
            <person name="Soberon X."/>
            <person name="Laclette J.P."/>
        </authorList>
    </citation>
    <scope>NUCLEOTIDE SEQUENCE [LARGE SCALE GENOMIC DNA]</scope>
</reference>
<dbReference type="OrthoDB" id="9624459at2759"/>
<gene>
    <name evidence="2" type="ORF">EmuJ_000273800</name>
</gene>
<dbReference type="eggNOG" id="KOG3629">
    <property type="taxonomic scope" value="Eukaryota"/>
</dbReference>
<organism evidence="2 3">
    <name type="scientific">Echinococcus multilocularis</name>
    <name type="common">Fox tapeworm</name>
    <dbReference type="NCBI Taxonomy" id="6211"/>
    <lineage>
        <taxon>Eukaryota</taxon>
        <taxon>Metazoa</taxon>
        <taxon>Spiralia</taxon>
        <taxon>Lophotrochozoa</taxon>
        <taxon>Platyhelminthes</taxon>
        <taxon>Cestoda</taxon>
        <taxon>Eucestoda</taxon>
        <taxon>Cyclophyllidea</taxon>
        <taxon>Taeniidae</taxon>
        <taxon>Echinococcus</taxon>
    </lineage>
</organism>
<reference evidence="2" key="2">
    <citation type="submission" date="2015-11" db="EMBL/GenBank/DDBJ databases">
        <authorList>
            <person name="Zhang Y."/>
            <person name="Guo Z."/>
        </authorList>
    </citation>
    <scope>NUCLEOTIDE SEQUENCE</scope>
</reference>
<sequence>MGTSRQRCEWAWGGEGGERGGTFEARLDCPTRLLGFEQQREGQERKDTNARPPAVAKLGQAPNPMSLCPALTHSAIFSFLSQWLQKFPQDFSGAPELAIVRWLLDYAGPPVLPEPGPVQPPALVSEDTQSLVDLESELLFLSNVVHLGAPDPVYSLPKVDI</sequence>
<proteinExistence type="predicted"/>